<evidence type="ECO:0000313" key="3">
    <source>
        <dbReference type="EMBL" id="TFK44185.1"/>
    </source>
</evidence>
<name>A0A5C3MHN8_9AGAR</name>
<keyword evidence="2" id="KW-0472">Membrane</keyword>
<feature type="compositionally biased region" description="Low complexity" evidence="1">
    <location>
        <begin position="470"/>
        <end position="491"/>
    </location>
</feature>
<accession>A0A5C3MHN8</accession>
<feature type="region of interest" description="Disordered" evidence="1">
    <location>
        <begin position="777"/>
        <end position="852"/>
    </location>
</feature>
<protein>
    <submittedName>
        <fullName evidence="3">Uncharacterized protein</fullName>
    </submittedName>
</protein>
<reference evidence="3 4" key="1">
    <citation type="journal article" date="2019" name="Nat. Ecol. Evol.">
        <title>Megaphylogeny resolves global patterns of mushroom evolution.</title>
        <authorList>
            <person name="Varga T."/>
            <person name="Krizsan K."/>
            <person name="Foldi C."/>
            <person name="Dima B."/>
            <person name="Sanchez-Garcia M."/>
            <person name="Sanchez-Ramirez S."/>
            <person name="Szollosi G.J."/>
            <person name="Szarkandi J.G."/>
            <person name="Papp V."/>
            <person name="Albert L."/>
            <person name="Andreopoulos W."/>
            <person name="Angelini C."/>
            <person name="Antonin V."/>
            <person name="Barry K.W."/>
            <person name="Bougher N.L."/>
            <person name="Buchanan P."/>
            <person name="Buyck B."/>
            <person name="Bense V."/>
            <person name="Catcheside P."/>
            <person name="Chovatia M."/>
            <person name="Cooper J."/>
            <person name="Damon W."/>
            <person name="Desjardin D."/>
            <person name="Finy P."/>
            <person name="Geml J."/>
            <person name="Haridas S."/>
            <person name="Hughes K."/>
            <person name="Justo A."/>
            <person name="Karasinski D."/>
            <person name="Kautmanova I."/>
            <person name="Kiss B."/>
            <person name="Kocsube S."/>
            <person name="Kotiranta H."/>
            <person name="LaButti K.M."/>
            <person name="Lechner B.E."/>
            <person name="Liimatainen K."/>
            <person name="Lipzen A."/>
            <person name="Lukacs Z."/>
            <person name="Mihaltcheva S."/>
            <person name="Morgado L.N."/>
            <person name="Niskanen T."/>
            <person name="Noordeloos M.E."/>
            <person name="Ohm R.A."/>
            <person name="Ortiz-Santana B."/>
            <person name="Ovrebo C."/>
            <person name="Racz N."/>
            <person name="Riley R."/>
            <person name="Savchenko A."/>
            <person name="Shiryaev A."/>
            <person name="Soop K."/>
            <person name="Spirin V."/>
            <person name="Szebenyi C."/>
            <person name="Tomsovsky M."/>
            <person name="Tulloss R.E."/>
            <person name="Uehling J."/>
            <person name="Grigoriev I.V."/>
            <person name="Vagvolgyi C."/>
            <person name="Papp T."/>
            <person name="Martin F.M."/>
            <person name="Miettinen O."/>
            <person name="Hibbett D.S."/>
            <person name="Nagy L.G."/>
        </authorList>
    </citation>
    <scope>NUCLEOTIDE SEQUENCE [LARGE SCALE GENOMIC DNA]</scope>
    <source>
        <strain evidence="3 4">CBS 166.37</strain>
    </source>
</reference>
<feature type="region of interest" description="Disordered" evidence="1">
    <location>
        <begin position="388"/>
        <end position="493"/>
    </location>
</feature>
<feature type="compositionally biased region" description="Basic residues" evidence="1">
    <location>
        <begin position="777"/>
        <end position="787"/>
    </location>
</feature>
<evidence type="ECO:0000256" key="1">
    <source>
        <dbReference type="SAM" id="MobiDB-lite"/>
    </source>
</evidence>
<feature type="compositionally biased region" description="Basic residues" evidence="1">
    <location>
        <begin position="602"/>
        <end position="611"/>
    </location>
</feature>
<feature type="region of interest" description="Disordered" evidence="1">
    <location>
        <begin position="1"/>
        <end position="27"/>
    </location>
</feature>
<feature type="compositionally biased region" description="Low complexity" evidence="1">
    <location>
        <begin position="217"/>
        <end position="251"/>
    </location>
</feature>
<dbReference type="AlphaFoldDB" id="A0A5C3MHN8"/>
<feature type="compositionally biased region" description="Basic and acidic residues" evidence="1">
    <location>
        <begin position="388"/>
        <end position="415"/>
    </location>
</feature>
<feature type="compositionally biased region" description="Polar residues" evidence="1">
    <location>
        <begin position="642"/>
        <end position="660"/>
    </location>
</feature>
<feature type="region of interest" description="Disordered" evidence="1">
    <location>
        <begin position="210"/>
        <end position="256"/>
    </location>
</feature>
<feature type="region of interest" description="Disordered" evidence="1">
    <location>
        <begin position="572"/>
        <end position="625"/>
    </location>
</feature>
<feature type="compositionally biased region" description="Basic and acidic residues" evidence="1">
    <location>
        <begin position="436"/>
        <end position="450"/>
    </location>
</feature>
<feature type="region of interest" description="Disordered" evidence="1">
    <location>
        <begin position="642"/>
        <end position="683"/>
    </location>
</feature>
<feature type="transmembrane region" description="Helical" evidence="2">
    <location>
        <begin position="301"/>
        <end position="319"/>
    </location>
</feature>
<feature type="compositionally biased region" description="Basic and acidic residues" evidence="1">
    <location>
        <begin position="1"/>
        <end position="17"/>
    </location>
</feature>
<evidence type="ECO:0000256" key="2">
    <source>
        <dbReference type="SAM" id="Phobius"/>
    </source>
</evidence>
<feature type="compositionally biased region" description="Polar residues" evidence="1">
    <location>
        <begin position="572"/>
        <end position="584"/>
    </location>
</feature>
<evidence type="ECO:0000313" key="4">
    <source>
        <dbReference type="Proteomes" id="UP000308652"/>
    </source>
</evidence>
<feature type="transmembrane region" description="Helical" evidence="2">
    <location>
        <begin position="357"/>
        <end position="378"/>
    </location>
</feature>
<feature type="compositionally biased region" description="Pro residues" evidence="1">
    <location>
        <begin position="585"/>
        <end position="598"/>
    </location>
</feature>
<feature type="transmembrane region" description="Helical" evidence="2">
    <location>
        <begin position="263"/>
        <end position="281"/>
    </location>
</feature>
<sequence>MENRVQEQEDKREDRAPRSASQKRGARIVSDARECFLDGQAITSNRQTLSLDVVPPSFFGAPPSRFEEKKQPQSKSRQSGISFEFLVLEIVDNLVAGWSTRMGVSSALSSSHHSLSSTAHAHSISSSPSSVVHLHTAHSSSMQGPYPTLAPLYPLPLPPFMNSSSQPKLNSSSNTNTPSTDPLATVPPALFFLVPLFFFVIVLLAVSHRPSPPPSNRPSNSPNHDSSFSPSSLHSSTSTNPNSNLNTNTNTQLQTKRPRAVSGSYFAIAFLTLLSTLAGAVGLKADGGAYSLGEAENVIEAFLFFELGASVLYISNAYLPTPANPLKVRVYAGVLFVVLASGALLSLLSPFLSIPPLLPPILFVSFTLGTFPLLLWILSSFRRTPSHLSEHEDHQQERNQRQHAFHPLERTHPRMEVSTQVGMSVPSPVSSSVSFPEKERDKERDRDKRSTMTTTSTDPPRQFDVIALAPRGSSHQSSSSPSPTLVTPTAPNSEFRSRTNRLLILMLLSQLFLLSSFLFSLVGVIFQRTIAKEKELEPLLETIRTALVVLGVVGVMFGCLLHAYNACSAQATSASPRPSHQQDPQTPPRPQLDLPSPPISLKRSKSSKSQHTRGSSSFSSPFPSFHSRNSRLGKGWFAFGSSSRVQPTTSSPSLNATGLNKNGIELNKSSSRSNSTKNKLTKPRRPLTIHVQYRFPGVEMVSPPTSPSPPGVRNPVSPISPFNANTNTMAYPLSPIQSPSQRGGPLLYHHHSGLPEGSGIGGVAQARPRPFRGRALTHHGYPHRFPHIFHSNSQQQQQQNPKHATAQHDPTNTSEDFTDLRDPFAPPAPPRRCSMVSPPASAGQSPANSSSNLTSVHEMMMYGGSSSQVELLGGSTSNMSGGGGASMSLAGNNNGNIDGNASGGVGGGGTPGRLNRMSAWGRLPLPLPLPASSSALPTPQPTPPHPMSGVKGMKGTKGVVRSSQRGRHSSAFSGGGRRMGIGGFGRGRGGPQLGGMSENDSEGVEMGVMEGEGVEEALLAQRLLRRLTISARREGRSAGGSGGWVEWINTP</sequence>
<keyword evidence="4" id="KW-1185">Reference proteome</keyword>
<feature type="transmembrane region" description="Helical" evidence="2">
    <location>
        <begin position="189"/>
        <end position="207"/>
    </location>
</feature>
<organism evidence="3 4">
    <name type="scientific">Crucibulum laeve</name>
    <dbReference type="NCBI Taxonomy" id="68775"/>
    <lineage>
        <taxon>Eukaryota</taxon>
        <taxon>Fungi</taxon>
        <taxon>Dikarya</taxon>
        <taxon>Basidiomycota</taxon>
        <taxon>Agaricomycotina</taxon>
        <taxon>Agaricomycetes</taxon>
        <taxon>Agaricomycetidae</taxon>
        <taxon>Agaricales</taxon>
        <taxon>Agaricineae</taxon>
        <taxon>Nidulariaceae</taxon>
        <taxon>Crucibulum</taxon>
    </lineage>
</organism>
<keyword evidence="2" id="KW-1133">Transmembrane helix</keyword>
<feature type="transmembrane region" description="Helical" evidence="2">
    <location>
        <begin position="331"/>
        <end position="351"/>
    </location>
</feature>
<feature type="compositionally biased region" description="Low complexity" evidence="1">
    <location>
        <begin position="615"/>
        <end position="625"/>
    </location>
</feature>
<feature type="compositionally biased region" description="Low complexity" evidence="1">
    <location>
        <begin position="949"/>
        <end position="960"/>
    </location>
</feature>
<feature type="compositionally biased region" description="Gly residues" evidence="1">
    <location>
        <begin position="973"/>
        <end position="993"/>
    </location>
</feature>
<dbReference type="EMBL" id="ML213590">
    <property type="protein sequence ID" value="TFK44185.1"/>
    <property type="molecule type" value="Genomic_DNA"/>
</dbReference>
<keyword evidence="2" id="KW-0812">Transmembrane</keyword>
<gene>
    <name evidence="3" type="ORF">BDQ12DRAFT_717358</name>
</gene>
<feature type="compositionally biased region" description="Low complexity" evidence="1">
    <location>
        <begin position="424"/>
        <end position="434"/>
    </location>
</feature>
<dbReference type="Proteomes" id="UP000308652">
    <property type="component" value="Unassembled WGS sequence"/>
</dbReference>
<proteinExistence type="predicted"/>
<feature type="compositionally biased region" description="Low complexity" evidence="1">
    <location>
        <begin position="666"/>
        <end position="678"/>
    </location>
</feature>
<feature type="region of interest" description="Disordered" evidence="1">
    <location>
        <begin position="930"/>
        <end position="994"/>
    </location>
</feature>
<feature type="compositionally biased region" description="Polar residues" evidence="1">
    <location>
        <begin position="842"/>
        <end position="852"/>
    </location>
</feature>
<feature type="transmembrane region" description="Helical" evidence="2">
    <location>
        <begin position="502"/>
        <end position="526"/>
    </location>
</feature>